<organism evidence="9">
    <name type="scientific">marine sediment metagenome</name>
    <dbReference type="NCBI Taxonomy" id="412755"/>
    <lineage>
        <taxon>unclassified sequences</taxon>
        <taxon>metagenomes</taxon>
        <taxon>ecological metagenomes</taxon>
    </lineage>
</organism>
<name>X1JXK6_9ZZZZ</name>
<dbReference type="GO" id="GO:0046872">
    <property type="term" value="F:metal ion binding"/>
    <property type="evidence" value="ECO:0007669"/>
    <property type="project" value="UniProtKB-KW"/>
</dbReference>
<dbReference type="PROSITE" id="PS51379">
    <property type="entry name" value="4FE4S_FER_2"/>
    <property type="match status" value="2"/>
</dbReference>
<dbReference type="GO" id="GO:0051536">
    <property type="term" value="F:iron-sulfur cluster binding"/>
    <property type="evidence" value="ECO:0007669"/>
    <property type="project" value="UniProtKB-KW"/>
</dbReference>
<keyword evidence="4" id="KW-0285">Flavoprotein</keyword>
<dbReference type="PANTHER" id="PTHR43498">
    <property type="entry name" value="FERREDOXIN:COB-COM HETERODISULFIDE REDUCTASE SUBUNIT A"/>
    <property type="match status" value="1"/>
</dbReference>
<dbReference type="GO" id="GO:0016491">
    <property type="term" value="F:oxidoreductase activity"/>
    <property type="evidence" value="ECO:0007669"/>
    <property type="project" value="UniProtKB-KW"/>
</dbReference>
<comment type="caution">
    <text evidence="9">The sequence shown here is derived from an EMBL/GenBank/DDBJ whole genome shotgun (WGS) entry which is preliminary data.</text>
</comment>
<keyword evidence="7" id="KW-0411">Iron-sulfur</keyword>
<dbReference type="PANTHER" id="PTHR43498:SF1">
    <property type="entry name" value="COB--COM HETERODISULFIDE REDUCTASE IRON-SULFUR SUBUNIT A"/>
    <property type="match status" value="1"/>
</dbReference>
<gene>
    <name evidence="9" type="ORF">S03H2_69622</name>
</gene>
<evidence type="ECO:0000256" key="3">
    <source>
        <dbReference type="ARBA" id="ARBA00022723"/>
    </source>
</evidence>
<keyword evidence="4" id="KW-0274">FAD</keyword>
<keyword evidence="6" id="KW-0408">Iron</keyword>
<dbReference type="InterPro" id="IPR039650">
    <property type="entry name" value="HdrA-like"/>
</dbReference>
<keyword evidence="3" id="KW-0479">Metal-binding</keyword>
<feature type="non-terminal residue" evidence="9">
    <location>
        <position position="1"/>
    </location>
</feature>
<comment type="cofactor">
    <cofactor evidence="1">
        <name>FAD</name>
        <dbReference type="ChEBI" id="CHEBI:57692"/>
    </cofactor>
</comment>
<dbReference type="PROSITE" id="PS00198">
    <property type="entry name" value="4FE4S_FER_1"/>
    <property type="match status" value="1"/>
</dbReference>
<reference evidence="9" key="1">
    <citation type="journal article" date="2014" name="Front. Microbiol.">
        <title>High frequency of phylogenetically diverse reductive dehalogenase-homologous genes in deep subseafloor sedimentary metagenomes.</title>
        <authorList>
            <person name="Kawai M."/>
            <person name="Futagami T."/>
            <person name="Toyoda A."/>
            <person name="Takaki Y."/>
            <person name="Nishi S."/>
            <person name="Hori S."/>
            <person name="Arai W."/>
            <person name="Tsubouchi T."/>
            <person name="Morono Y."/>
            <person name="Uchiyama I."/>
            <person name="Ito T."/>
            <person name="Fujiyama A."/>
            <person name="Inagaki F."/>
            <person name="Takami H."/>
        </authorList>
    </citation>
    <scope>NUCLEOTIDE SEQUENCE</scope>
    <source>
        <strain evidence="9">Expedition CK06-06</strain>
    </source>
</reference>
<comment type="similarity">
    <text evidence="2">Belongs to the HdrA family.</text>
</comment>
<evidence type="ECO:0000259" key="8">
    <source>
        <dbReference type="PROSITE" id="PS51379"/>
    </source>
</evidence>
<evidence type="ECO:0000256" key="2">
    <source>
        <dbReference type="ARBA" id="ARBA00006561"/>
    </source>
</evidence>
<protein>
    <recommendedName>
        <fullName evidence="8">4Fe-4S ferredoxin-type domain-containing protein</fullName>
    </recommendedName>
</protein>
<keyword evidence="5" id="KW-0560">Oxidoreductase</keyword>
<evidence type="ECO:0000256" key="5">
    <source>
        <dbReference type="ARBA" id="ARBA00023002"/>
    </source>
</evidence>
<dbReference type="InterPro" id="IPR017896">
    <property type="entry name" value="4Fe4S_Fe-S-bd"/>
</dbReference>
<evidence type="ECO:0000256" key="1">
    <source>
        <dbReference type="ARBA" id="ARBA00001974"/>
    </source>
</evidence>
<evidence type="ECO:0000313" key="9">
    <source>
        <dbReference type="EMBL" id="GAH98897.1"/>
    </source>
</evidence>
<dbReference type="Pfam" id="PF12800">
    <property type="entry name" value="Fer4_4"/>
    <property type="match status" value="1"/>
</dbReference>
<dbReference type="InterPro" id="IPR017900">
    <property type="entry name" value="4Fe4S_Fe_S_CS"/>
</dbReference>
<evidence type="ECO:0000256" key="4">
    <source>
        <dbReference type="ARBA" id="ARBA00022827"/>
    </source>
</evidence>
<feature type="domain" description="4Fe-4S ferredoxin-type" evidence="8">
    <location>
        <begin position="26"/>
        <end position="56"/>
    </location>
</feature>
<dbReference type="Gene3D" id="3.30.70.20">
    <property type="match status" value="1"/>
</dbReference>
<proteinExistence type="inferred from homology"/>
<dbReference type="Pfam" id="PF00037">
    <property type="entry name" value="Fer4"/>
    <property type="match status" value="1"/>
</dbReference>
<evidence type="ECO:0000256" key="6">
    <source>
        <dbReference type="ARBA" id="ARBA00023004"/>
    </source>
</evidence>
<accession>X1JXK6</accession>
<feature type="domain" description="4Fe-4S ferredoxin-type" evidence="8">
    <location>
        <begin position="73"/>
        <end position="107"/>
    </location>
</feature>
<dbReference type="AlphaFoldDB" id="X1JXK6"/>
<sequence length="132" mass="14373">IQLLSYSELLGVEGKPGDFKAAILKRARSVNESLCTGCGICQEKCPWSTNSEFEQGLGKRKAIYVPYAQAIPNIPVIDRELCTYFLKGTCRACEKFCPIGAIDFNQVDQKIEVSVGAVILSPGLPSTPRSSE</sequence>
<dbReference type="SUPFAM" id="SSF54862">
    <property type="entry name" value="4Fe-4S ferredoxins"/>
    <property type="match status" value="1"/>
</dbReference>
<evidence type="ECO:0000256" key="7">
    <source>
        <dbReference type="ARBA" id="ARBA00023014"/>
    </source>
</evidence>
<dbReference type="EMBL" id="BARU01046049">
    <property type="protein sequence ID" value="GAH98897.1"/>
    <property type="molecule type" value="Genomic_DNA"/>
</dbReference>